<reference evidence="13 14" key="2">
    <citation type="journal article" date="2015" name="Syst. Appl. Microbiol.">
        <title>Nitrincola nitratireducens sp. nov. isolated from a haloalkaline crater lake.</title>
        <authorList>
            <person name="Singh A."/>
            <person name="Vaidya B."/>
            <person name="Tanuku N.R."/>
            <person name="Pinnaka A.K."/>
        </authorList>
    </citation>
    <scope>NUCLEOTIDE SEQUENCE [LARGE SCALE GENOMIC DNA]</scope>
    <source>
        <strain evidence="13 14">AK23</strain>
    </source>
</reference>
<dbReference type="InterPro" id="IPR036135">
    <property type="entry name" value="MoeA_linker/N_sf"/>
</dbReference>
<comment type="cofactor">
    <cofactor evidence="1 11">
        <name>Mg(2+)</name>
        <dbReference type="ChEBI" id="CHEBI:18420"/>
    </cofactor>
</comment>
<dbReference type="UniPathway" id="UPA00344"/>
<dbReference type="GO" id="GO:0046872">
    <property type="term" value="F:metal ion binding"/>
    <property type="evidence" value="ECO:0007669"/>
    <property type="project" value="UniProtKB-UniRule"/>
</dbReference>
<dbReference type="Pfam" id="PF03453">
    <property type="entry name" value="MoeA_N"/>
    <property type="match status" value="1"/>
</dbReference>
<keyword evidence="8 11" id="KW-0460">Magnesium</keyword>
<dbReference type="Pfam" id="PF00994">
    <property type="entry name" value="MoCF_biosynth"/>
    <property type="match status" value="1"/>
</dbReference>
<evidence type="ECO:0000256" key="2">
    <source>
        <dbReference type="ARBA" id="ARBA00002901"/>
    </source>
</evidence>
<dbReference type="RefSeq" id="WP_051514569.1">
    <property type="nucleotide sequence ID" value="NZ_AONB01000019.1"/>
</dbReference>
<name>W9VGW5_9GAMM</name>
<dbReference type="PATRIC" id="fig|1229521.3.peg.3230"/>
<dbReference type="Gene3D" id="3.90.105.10">
    <property type="entry name" value="Molybdopterin biosynthesis moea protein, domain 2"/>
    <property type="match status" value="1"/>
</dbReference>
<evidence type="ECO:0000256" key="10">
    <source>
        <dbReference type="ARBA" id="ARBA00047317"/>
    </source>
</evidence>
<dbReference type="Proteomes" id="UP000019464">
    <property type="component" value="Unassembled WGS sequence"/>
</dbReference>
<dbReference type="InterPro" id="IPR036425">
    <property type="entry name" value="MoaB/Mog-like_dom_sf"/>
</dbReference>
<dbReference type="FunFam" id="3.40.980.10:FF:000004">
    <property type="entry name" value="Molybdopterin molybdenumtransferase"/>
    <property type="match status" value="1"/>
</dbReference>
<evidence type="ECO:0000256" key="6">
    <source>
        <dbReference type="ARBA" id="ARBA00022679"/>
    </source>
</evidence>
<dbReference type="SUPFAM" id="SSF63867">
    <property type="entry name" value="MoeA C-terminal domain-like"/>
    <property type="match status" value="1"/>
</dbReference>
<keyword evidence="9 11" id="KW-0501">Molybdenum cofactor biosynthesis</keyword>
<dbReference type="InterPro" id="IPR038987">
    <property type="entry name" value="MoeA-like"/>
</dbReference>
<dbReference type="InterPro" id="IPR005111">
    <property type="entry name" value="MoeA_C_domain_IV"/>
</dbReference>
<dbReference type="PANTHER" id="PTHR10192:SF31">
    <property type="entry name" value="MOLYBDOPTERIN MOLYBDENUMTRANSFERASE"/>
    <property type="match status" value="1"/>
</dbReference>
<dbReference type="GO" id="GO:0006777">
    <property type="term" value="P:Mo-molybdopterin cofactor biosynthetic process"/>
    <property type="evidence" value="ECO:0007669"/>
    <property type="project" value="UniProtKB-UniRule"/>
</dbReference>
<accession>W9VGW5</accession>
<dbReference type="NCBIfam" id="TIGR00177">
    <property type="entry name" value="molyb_syn"/>
    <property type="match status" value="1"/>
</dbReference>
<dbReference type="SUPFAM" id="SSF53218">
    <property type="entry name" value="Molybdenum cofactor biosynthesis proteins"/>
    <property type="match status" value="1"/>
</dbReference>
<evidence type="ECO:0000256" key="7">
    <source>
        <dbReference type="ARBA" id="ARBA00022723"/>
    </source>
</evidence>
<dbReference type="AlphaFoldDB" id="W9VGW5"/>
<keyword evidence="5 11" id="KW-0500">Molybdenum</keyword>
<dbReference type="OrthoDB" id="9804758at2"/>
<evidence type="ECO:0000256" key="9">
    <source>
        <dbReference type="ARBA" id="ARBA00023150"/>
    </source>
</evidence>
<comment type="similarity">
    <text evidence="4 11">Belongs to the MoeA family.</text>
</comment>
<gene>
    <name evidence="13" type="primary">moeA_3</name>
    <name evidence="13" type="ORF">D791_03198</name>
</gene>
<dbReference type="SUPFAM" id="SSF63882">
    <property type="entry name" value="MoeA N-terminal region -like"/>
    <property type="match status" value="1"/>
</dbReference>
<comment type="function">
    <text evidence="2 11">Catalyzes the insertion of molybdate into adenylated molybdopterin with the concomitant release of AMP.</text>
</comment>
<evidence type="ECO:0000256" key="4">
    <source>
        <dbReference type="ARBA" id="ARBA00010763"/>
    </source>
</evidence>
<dbReference type="GO" id="GO:0061599">
    <property type="term" value="F:molybdopterin molybdotransferase activity"/>
    <property type="evidence" value="ECO:0007669"/>
    <property type="project" value="UniProtKB-UniRule"/>
</dbReference>
<dbReference type="NCBIfam" id="NF045515">
    <property type="entry name" value="Glp_gephyrin"/>
    <property type="match status" value="1"/>
</dbReference>
<comment type="caution">
    <text evidence="13">The sequence shown here is derived from an EMBL/GenBank/DDBJ whole genome shotgun (WGS) entry which is preliminary data.</text>
</comment>
<proteinExistence type="inferred from homology"/>
<dbReference type="EMBL" id="AONB01000019">
    <property type="protein sequence ID" value="EXJ09870.1"/>
    <property type="molecule type" value="Genomic_DNA"/>
</dbReference>
<dbReference type="InterPro" id="IPR036688">
    <property type="entry name" value="MoeA_C_domain_IV_sf"/>
</dbReference>
<evidence type="ECO:0000313" key="14">
    <source>
        <dbReference type="Proteomes" id="UP000019464"/>
    </source>
</evidence>
<evidence type="ECO:0000259" key="12">
    <source>
        <dbReference type="SMART" id="SM00852"/>
    </source>
</evidence>
<dbReference type="Gene3D" id="3.40.980.10">
    <property type="entry name" value="MoaB/Mog-like domain"/>
    <property type="match status" value="1"/>
</dbReference>
<dbReference type="Pfam" id="PF03454">
    <property type="entry name" value="MoeA_C"/>
    <property type="match status" value="1"/>
</dbReference>
<dbReference type="InterPro" id="IPR008284">
    <property type="entry name" value="MoCF_biosynth_CS"/>
</dbReference>
<keyword evidence="14" id="KW-1185">Reference proteome</keyword>
<sequence>MTDQPLSCFDFIEPGADPFLRLEEAVERILLSVQQPPAIEVIDLSSAHQRVLALDVVSPMNVPPHRNSAMDGYAVKGSDLGQREHWIVQGTVLAGQAPSSVLQSGHAFKITTGAPMPDGADTVVMKEVCQLNGETLIIPLAKQPTSGSNVRQAGEDIQEGRCLLRAGQRLSSVQIGLLASLGFAQITVYKPVKVAVFSTGDEVHAPGQILSPGGIYDTNRFTLLSSLRSLGCDVLDMGILPDDLPLLTDALAAAQHSATLVLTSGGVSVGEADYVKQAVSALGEIGFWQLAIRPGRPLAFGRLLSETSPAGCLFAGLPGNPVASLVTLMLVIQPLIRRLQGEQDWQGLTLSAKAGESMKSRLGRSDFHRGVLSFDRQGQAQVVTTGRQGSGILTSMHQGNCLIRLHDTQAQVNQGELVTVYPFSTWLPVGSPRILLKEIR</sequence>
<organism evidence="13 14">
    <name type="scientific">Nitrincola nitratireducens</name>
    <dbReference type="NCBI Taxonomy" id="1229521"/>
    <lineage>
        <taxon>Bacteria</taxon>
        <taxon>Pseudomonadati</taxon>
        <taxon>Pseudomonadota</taxon>
        <taxon>Gammaproteobacteria</taxon>
        <taxon>Oceanospirillales</taxon>
        <taxon>Oceanospirillaceae</taxon>
        <taxon>Nitrincola</taxon>
    </lineage>
</organism>
<dbReference type="EC" id="2.10.1.1" evidence="11"/>
<keyword evidence="6 11" id="KW-0808">Transferase</keyword>
<keyword evidence="7 11" id="KW-0479">Metal-binding</keyword>
<evidence type="ECO:0000313" key="13">
    <source>
        <dbReference type="EMBL" id="EXJ09870.1"/>
    </source>
</evidence>
<comment type="pathway">
    <text evidence="3 11">Cofactor biosynthesis; molybdopterin biosynthesis.</text>
</comment>
<feature type="domain" description="MoaB/Mog" evidence="12">
    <location>
        <begin position="195"/>
        <end position="338"/>
    </location>
</feature>
<dbReference type="InterPro" id="IPR005110">
    <property type="entry name" value="MoeA_linker/N"/>
</dbReference>
<evidence type="ECO:0000256" key="3">
    <source>
        <dbReference type="ARBA" id="ARBA00005046"/>
    </source>
</evidence>
<dbReference type="PANTHER" id="PTHR10192">
    <property type="entry name" value="MOLYBDOPTERIN BIOSYNTHESIS PROTEIN"/>
    <property type="match status" value="1"/>
</dbReference>
<dbReference type="CDD" id="cd00887">
    <property type="entry name" value="MoeA"/>
    <property type="match status" value="1"/>
</dbReference>
<evidence type="ECO:0000256" key="5">
    <source>
        <dbReference type="ARBA" id="ARBA00022505"/>
    </source>
</evidence>
<dbReference type="Gene3D" id="2.170.190.11">
    <property type="entry name" value="Molybdopterin biosynthesis moea protein, domain 3"/>
    <property type="match status" value="1"/>
</dbReference>
<evidence type="ECO:0000256" key="8">
    <source>
        <dbReference type="ARBA" id="ARBA00022842"/>
    </source>
</evidence>
<dbReference type="GO" id="GO:0005829">
    <property type="term" value="C:cytosol"/>
    <property type="evidence" value="ECO:0007669"/>
    <property type="project" value="TreeGrafter"/>
</dbReference>
<evidence type="ECO:0000256" key="1">
    <source>
        <dbReference type="ARBA" id="ARBA00001946"/>
    </source>
</evidence>
<dbReference type="STRING" id="1229521.D791_03198"/>
<dbReference type="PROSITE" id="PS01079">
    <property type="entry name" value="MOCF_BIOSYNTHESIS_2"/>
    <property type="match status" value="1"/>
</dbReference>
<dbReference type="Gene3D" id="2.40.340.10">
    <property type="entry name" value="MoeA, C-terminal, domain IV"/>
    <property type="match status" value="1"/>
</dbReference>
<reference evidence="14" key="1">
    <citation type="submission" date="2012-11" db="EMBL/GenBank/DDBJ databases">
        <authorList>
            <person name="Singh A."/>
            <person name="Pinnaka A.K."/>
            <person name="Vaidya B."/>
        </authorList>
    </citation>
    <scope>NUCLEOTIDE SEQUENCE [LARGE SCALE GENOMIC DNA]</scope>
    <source>
        <strain evidence="14">AK23</strain>
    </source>
</reference>
<evidence type="ECO:0000256" key="11">
    <source>
        <dbReference type="RuleBase" id="RU365090"/>
    </source>
</evidence>
<dbReference type="SMART" id="SM00852">
    <property type="entry name" value="MoCF_biosynth"/>
    <property type="match status" value="1"/>
</dbReference>
<dbReference type="InterPro" id="IPR001453">
    <property type="entry name" value="MoaB/Mog_dom"/>
</dbReference>
<protein>
    <recommendedName>
        <fullName evidence="11">Molybdopterin molybdenumtransferase</fullName>
        <ecNumber evidence="11">2.10.1.1</ecNumber>
    </recommendedName>
</protein>
<comment type="catalytic activity">
    <reaction evidence="10">
        <text>adenylyl-molybdopterin + molybdate = Mo-molybdopterin + AMP + H(+)</text>
        <dbReference type="Rhea" id="RHEA:35047"/>
        <dbReference type="ChEBI" id="CHEBI:15378"/>
        <dbReference type="ChEBI" id="CHEBI:36264"/>
        <dbReference type="ChEBI" id="CHEBI:62727"/>
        <dbReference type="ChEBI" id="CHEBI:71302"/>
        <dbReference type="ChEBI" id="CHEBI:456215"/>
        <dbReference type="EC" id="2.10.1.1"/>
    </reaction>
</comment>